<dbReference type="InterPro" id="IPR001387">
    <property type="entry name" value="Cro/C1-type_HTH"/>
</dbReference>
<reference evidence="4" key="1">
    <citation type="submission" date="2022-12" db="EMBL/GenBank/DDBJ databases">
        <title>Clostridium sp. nov., isolated from industrial wastewater.</title>
        <authorList>
            <person name="Jiayan W."/>
        </authorList>
    </citation>
    <scope>NUCLEOTIDE SEQUENCE</scope>
    <source>
        <strain evidence="4">ZC22-4</strain>
    </source>
</reference>
<sequence>MGINYRVATGVIIKEYLEEKNINEEELSKILGVSKLYISELLSGKNKLTEDIAVNLEKVLPEIPASYWLNLENKYREYLANECDKNNLEKFNLEEIAKKFKFKEVFKGLNWDLLKQANEMLKILKLNSFDDFNDVYSNLQVDFFEDGGEKEAIAIWLNLCKEEAELQTEDINGIEYSHEKLQQKLGLFKNIAYNTNLNSTLISCRKLCNQLGIYFVELEAISNSKVRGALLTYNDHPAIFISRRFKSHDHVWFAIAHELGHLLKHYNINEVLISLEEEQINNKEMEANEFAREFFISKKSYNEFIEKGDFSSKSIELFSAKNRILPGILVARLQHDKYIDMASLNYKKNR</sequence>
<dbReference type="Gene3D" id="1.10.260.40">
    <property type="entry name" value="lambda repressor-like DNA-binding domains"/>
    <property type="match status" value="1"/>
</dbReference>
<dbReference type="SMART" id="SM00530">
    <property type="entry name" value="HTH_XRE"/>
    <property type="match status" value="1"/>
</dbReference>
<evidence type="ECO:0000313" key="5">
    <source>
        <dbReference type="Proteomes" id="UP001144612"/>
    </source>
</evidence>
<dbReference type="Proteomes" id="UP001144612">
    <property type="component" value="Unassembled WGS sequence"/>
</dbReference>
<dbReference type="CDD" id="cd00093">
    <property type="entry name" value="HTH_XRE"/>
    <property type="match status" value="1"/>
</dbReference>
<evidence type="ECO:0000259" key="3">
    <source>
        <dbReference type="PROSITE" id="PS50943"/>
    </source>
</evidence>
<dbReference type="PROSITE" id="PS50943">
    <property type="entry name" value="HTH_CROC1"/>
    <property type="match status" value="1"/>
</dbReference>
<dbReference type="PANTHER" id="PTHR36924:SF1">
    <property type="entry name" value="ANTITOXIN HIGA-1"/>
    <property type="match status" value="1"/>
</dbReference>
<dbReference type="InterPro" id="IPR010982">
    <property type="entry name" value="Lambda_DNA-bd_dom_sf"/>
</dbReference>
<proteinExistence type="inferred from homology"/>
<accession>A0ABT4DCZ6</accession>
<evidence type="ECO:0000256" key="2">
    <source>
        <dbReference type="ARBA" id="ARBA00023125"/>
    </source>
</evidence>
<dbReference type="InterPro" id="IPR010359">
    <property type="entry name" value="IrrE_HExxH"/>
</dbReference>
<keyword evidence="2" id="KW-0238">DNA-binding</keyword>
<keyword evidence="5" id="KW-1185">Reference proteome</keyword>
<comment type="similarity">
    <text evidence="1">Belongs to the short-chain fatty acyl-CoA assimilation regulator (ScfR) family.</text>
</comment>
<protein>
    <submittedName>
        <fullName evidence="4">ImmA/IrrE family metallo-endopeptidase</fullName>
    </submittedName>
</protein>
<organism evidence="4 5">
    <name type="scientific">Clostridium brassicae</name>
    <dbReference type="NCBI Taxonomy" id="2999072"/>
    <lineage>
        <taxon>Bacteria</taxon>
        <taxon>Bacillati</taxon>
        <taxon>Bacillota</taxon>
        <taxon>Clostridia</taxon>
        <taxon>Eubacteriales</taxon>
        <taxon>Clostridiaceae</taxon>
        <taxon>Clostridium</taxon>
    </lineage>
</organism>
<evidence type="ECO:0000313" key="4">
    <source>
        <dbReference type="EMBL" id="MCY6958894.1"/>
    </source>
</evidence>
<comment type="caution">
    <text evidence="4">The sequence shown here is derived from an EMBL/GenBank/DDBJ whole genome shotgun (WGS) entry which is preliminary data.</text>
</comment>
<dbReference type="SUPFAM" id="SSF47413">
    <property type="entry name" value="lambda repressor-like DNA-binding domains"/>
    <property type="match status" value="1"/>
</dbReference>
<dbReference type="EMBL" id="JAPQFJ010000008">
    <property type="protein sequence ID" value="MCY6958894.1"/>
    <property type="molecule type" value="Genomic_DNA"/>
</dbReference>
<gene>
    <name evidence="4" type="ORF">OW729_09790</name>
</gene>
<dbReference type="PANTHER" id="PTHR36924">
    <property type="entry name" value="ANTITOXIN HIGA-1"/>
    <property type="match status" value="1"/>
</dbReference>
<evidence type="ECO:0000256" key="1">
    <source>
        <dbReference type="ARBA" id="ARBA00007227"/>
    </source>
</evidence>
<name>A0ABT4DCZ6_9CLOT</name>
<dbReference type="Gene3D" id="1.10.10.2910">
    <property type="match status" value="1"/>
</dbReference>
<feature type="domain" description="HTH cro/C1-type" evidence="3">
    <location>
        <begin position="13"/>
        <end position="68"/>
    </location>
</feature>
<dbReference type="Pfam" id="PF01381">
    <property type="entry name" value="HTH_3"/>
    <property type="match status" value="1"/>
</dbReference>
<dbReference type="Pfam" id="PF06114">
    <property type="entry name" value="Peptidase_M78"/>
    <property type="match status" value="1"/>
</dbReference>
<dbReference type="RefSeq" id="WP_268061307.1">
    <property type="nucleotide sequence ID" value="NZ_JAPQFJ010000008.1"/>
</dbReference>
<dbReference type="InterPro" id="IPR013430">
    <property type="entry name" value="Toxin_antidote_HigA"/>
</dbReference>